<feature type="repeat" description="TPR" evidence="3">
    <location>
        <begin position="15"/>
        <end position="48"/>
    </location>
</feature>
<dbReference type="InterPro" id="IPR019734">
    <property type="entry name" value="TPR_rpt"/>
</dbReference>
<evidence type="ECO:0000256" key="1">
    <source>
        <dbReference type="ARBA" id="ARBA00022737"/>
    </source>
</evidence>
<name>A0A395IKE4_9HELO</name>
<keyword evidence="5" id="KW-1185">Reference proteome</keyword>
<dbReference type="SMART" id="SM00028">
    <property type="entry name" value="TPR"/>
    <property type="match status" value="2"/>
</dbReference>
<dbReference type="AlphaFoldDB" id="A0A395IKE4"/>
<organism evidence="4 5">
    <name type="scientific">Monilinia fructigena</name>
    <dbReference type="NCBI Taxonomy" id="38457"/>
    <lineage>
        <taxon>Eukaryota</taxon>
        <taxon>Fungi</taxon>
        <taxon>Dikarya</taxon>
        <taxon>Ascomycota</taxon>
        <taxon>Pezizomycotina</taxon>
        <taxon>Leotiomycetes</taxon>
        <taxon>Helotiales</taxon>
        <taxon>Sclerotiniaceae</taxon>
        <taxon>Monilinia</taxon>
    </lineage>
</organism>
<dbReference type="InterPro" id="IPR011990">
    <property type="entry name" value="TPR-like_helical_dom_sf"/>
</dbReference>
<dbReference type="Proteomes" id="UP000249056">
    <property type="component" value="Unassembled WGS sequence"/>
</dbReference>
<reference evidence="4 5" key="1">
    <citation type="submission" date="2018-06" db="EMBL/GenBank/DDBJ databases">
        <title>Genome Sequence of the Brown Rot Fungal Pathogen Monilinia fructigena.</title>
        <authorList>
            <person name="Landi L."/>
            <person name="De Miccolis Angelini R.M."/>
            <person name="Pollastro S."/>
            <person name="Abate D."/>
            <person name="Faretra F."/>
            <person name="Romanazzi G."/>
        </authorList>
    </citation>
    <scope>NUCLEOTIDE SEQUENCE [LARGE SCALE GENOMIC DNA]</scope>
    <source>
        <strain evidence="4 5">Mfrg269</strain>
    </source>
</reference>
<sequence length="153" mass="17775">MRETLYTDPDNWRIAASMINVGVAYMEMGKIDPAMEYHTRALKFRKRIRYERLDNSYFNLAALLVRMGKPNEAESMYRKVPGIENITEDDLLNDDRPRGASGLQVLSMIREQQSRIEDSLSLAMKVLEFRRGKFGGHSKHSIRSVELVIFYLN</sequence>
<evidence type="ECO:0000313" key="4">
    <source>
        <dbReference type="EMBL" id="RAL60757.1"/>
    </source>
</evidence>
<dbReference type="SUPFAM" id="SSF48452">
    <property type="entry name" value="TPR-like"/>
    <property type="match status" value="1"/>
</dbReference>
<accession>A0A395IKE4</accession>
<keyword evidence="1" id="KW-0677">Repeat</keyword>
<evidence type="ECO:0000313" key="5">
    <source>
        <dbReference type="Proteomes" id="UP000249056"/>
    </source>
</evidence>
<evidence type="ECO:0000256" key="3">
    <source>
        <dbReference type="PROSITE-ProRule" id="PRU00339"/>
    </source>
</evidence>
<dbReference type="PROSITE" id="PS50005">
    <property type="entry name" value="TPR"/>
    <property type="match status" value="1"/>
</dbReference>
<dbReference type="PANTHER" id="PTHR45641">
    <property type="entry name" value="TETRATRICOPEPTIDE REPEAT PROTEIN (AFU_ORTHOLOGUE AFUA_6G03870)"/>
    <property type="match status" value="1"/>
</dbReference>
<dbReference type="PANTHER" id="PTHR45641:SF19">
    <property type="entry name" value="NEPHROCYSTIN-3"/>
    <property type="match status" value="1"/>
</dbReference>
<dbReference type="OrthoDB" id="3526910at2759"/>
<dbReference type="Gene3D" id="1.25.40.10">
    <property type="entry name" value="Tetratricopeptide repeat domain"/>
    <property type="match status" value="1"/>
</dbReference>
<proteinExistence type="predicted"/>
<dbReference type="EMBL" id="QKRW01000037">
    <property type="protein sequence ID" value="RAL60757.1"/>
    <property type="molecule type" value="Genomic_DNA"/>
</dbReference>
<protein>
    <submittedName>
        <fullName evidence="4">Uncharacterized protein</fullName>
    </submittedName>
</protein>
<evidence type="ECO:0000256" key="2">
    <source>
        <dbReference type="ARBA" id="ARBA00022803"/>
    </source>
</evidence>
<dbReference type="Pfam" id="PF13424">
    <property type="entry name" value="TPR_12"/>
    <property type="match status" value="1"/>
</dbReference>
<comment type="caution">
    <text evidence="4">The sequence shown here is derived from an EMBL/GenBank/DDBJ whole genome shotgun (WGS) entry which is preliminary data.</text>
</comment>
<keyword evidence="2 3" id="KW-0802">TPR repeat</keyword>
<gene>
    <name evidence="4" type="ORF">DID88_009862</name>
</gene>